<dbReference type="EMBL" id="DYUD01000001">
    <property type="protein sequence ID" value="HJG87848.1"/>
    <property type="molecule type" value="Genomic_DNA"/>
</dbReference>
<name>A0A921STS4_9BACT</name>
<feature type="chain" id="PRO_5037571558" evidence="1">
    <location>
        <begin position="20"/>
        <end position="192"/>
    </location>
</feature>
<sequence length="192" mass="21362">MKKLFFACIGLLFVNIANAQFKATKDGIKTDDGNDFYVVSIDGKSAKELFDNVESYVISNFKNPDAVLSKQDGKMINIHGIFPSAIPCKKWAGMNYADIDLNLIISFKDSKMKIDAPSINSMVCRTLKSNSGGYYKYCFYSKEGGFFTGCYSLFNKKGDVKNKLAVNGINDFLTHLISEIIDCAKGDSNNDW</sequence>
<dbReference type="Proteomes" id="UP000757103">
    <property type="component" value="Unassembled WGS sequence"/>
</dbReference>
<keyword evidence="1" id="KW-0732">Signal</keyword>
<protein>
    <submittedName>
        <fullName evidence="2">DUF4468 domain-containing protein</fullName>
    </submittedName>
</protein>
<dbReference type="RefSeq" id="WP_273304984.1">
    <property type="nucleotide sequence ID" value="NZ_DYUD01000001.1"/>
</dbReference>
<evidence type="ECO:0000313" key="3">
    <source>
        <dbReference type="Proteomes" id="UP000757103"/>
    </source>
</evidence>
<gene>
    <name evidence="2" type="ORF">K8U91_00015</name>
</gene>
<feature type="signal peptide" evidence="1">
    <location>
        <begin position="1"/>
        <end position="19"/>
    </location>
</feature>
<proteinExistence type="predicted"/>
<accession>A0A921STS4</accession>
<organism evidence="2 3">
    <name type="scientific">Barnesiella viscericola</name>
    <dbReference type="NCBI Taxonomy" id="397865"/>
    <lineage>
        <taxon>Bacteria</taxon>
        <taxon>Pseudomonadati</taxon>
        <taxon>Bacteroidota</taxon>
        <taxon>Bacteroidia</taxon>
        <taxon>Bacteroidales</taxon>
        <taxon>Barnesiellaceae</taxon>
        <taxon>Barnesiella</taxon>
    </lineage>
</organism>
<evidence type="ECO:0000256" key="1">
    <source>
        <dbReference type="SAM" id="SignalP"/>
    </source>
</evidence>
<evidence type="ECO:0000313" key="2">
    <source>
        <dbReference type="EMBL" id="HJG87848.1"/>
    </source>
</evidence>
<comment type="caution">
    <text evidence="2">The sequence shown here is derived from an EMBL/GenBank/DDBJ whole genome shotgun (WGS) entry which is preliminary data.</text>
</comment>
<reference evidence="2" key="1">
    <citation type="journal article" date="2021" name="PeerJ">
        <title>Extensive microbial diversity within the chicken gut microbiome revealed by metagenomics and culture.</title>
        <authorList>
            <person name="Gilroy R."/>
            <person name="Ravi A."/>
            <person name="Getino M."/>
            <person name="Pursley I."/>
            <person name="Horton D.L."/>
            <person name="Alikhan N.F."/>
            <person name="Baker D."/>
            <person name="Gharbi K."/>
            <person name="Hall N."/>
            <person name="Watson M."/>
            <person name="Adriaenssens E.M."/>
            <person name="Foster-Nyarko E."/>
            <person name="Jarju S."/>
            <person name="Secka A."/>
            <person name="Antonio M."/>
            <person name="Oren A."/>
            <person name="Chaudhuri R.R."/>
            <person name="La Ragione R."/>
            <person name="Hildebrand F."/>
            <person name="Pallen M.J."/>
        </authorList>
    </citation>
    <scope>NUCLEOTIDE SEQUENCE</scope>
    <source>
        <strain evidence="2">CHK121-7720</strain>
    </source>
</reference>
<reference evidence="2" key="2">
    <citation type="submission" date="2021-09" db="EMBL/GenBank/DDBJ databases">
        <authorList>
            <person name="Gilroy R."/>
        </authorList>
    </citation>
    <scope>NUCLEOTIDE SEQUENCE</scope>
    <source>
        <strain evidence="2">CHK121-7720</strain>
    </source>
</reference>
<dbReference type="AlphaFoldDB" id="A0A921STS4"/>